<gene>
    <name evidence="1" type="ORF">LOK49_LG14G01151</name>
</gene>
<accession>A0ACC0FBR4</accession>
<reference evidence="1 2" key="1">
    <citation type="journal article" date="2022" name="Plant J.">
        <title>Chromosome-level genome of Camellia lanceoleosa provides a valuable resource for understanding genome evolution and self-incompatibility.</title>
        <authorList>
            <person name="Gong W."/>
            <person name="Xiao S."/>
            <person name="Wang L."/>
            <person name="Liao Z."/>
            <person name="Chang Y."/>
            <person name="Mo W."/>
            <person name="Hu G."/>
            <person name="Li W."/>
            <person name="Zhao G."/>
            <person name="Zhu H."/>
            <person name="Hu X."/>
            <person name="Ji K."/>
            <person name="Xiang X."/>
            <person name="Song Q."/>
            <person name="Yuan D."/>
            <person name="Jin S."/>
            <person name="Zhang L."/>
        </authorList>
    </citation>
    <scope>NUCLEOTIDE SEQUENCE [LARGE SCALE GENOMIC DNA]</scope>
    <source>
        <strain evidence="1">SQ_2022a</strain>
    </source>
</reference>
<evidence type="ECO:0000313" key="2">
    <source>
        <dbReference type="Proteomes" id="UP001060215"/>
    </source>
</evidence>
<evidence type="ECO:0000313" key="1">
    <source>
        <dbReference type="EMBL" id="KAI7984831.1"/>
    </source>
</evidence>
<proteinExistence type="predicted"/>
<name>A0ACC0FBR4_9ERIC</name>
<comment type="caution">
    <text evidence="1">The sequence shown here is derived from an EMBL/GenBank/DDBJ whole genome shotgun (WGS) entry which is preliminary data.</text>
</comment>
<dbReference type="EMBL" id="CM045772">
    <property type="protein sequence ID" value="KAI7984831.1"/>
    <property type="molecule type" value="Genomic_DNA"/>
</dbReference>
<organism evidence="1 2">
    <name type="scientific">Camellia lanceoleosa</name>
    <dbReference type="NCBI Taxonomy" id="1840588"/>
    <lineage>
        <taxon>Eukaryota</taxon>
        <taxon>Viridiplantae</taxon>
        <taxon>Streptophyta</taxon>
        <taxon>Embryophyta</taxon>
        <taxon>Tracheophyta</taxon>
        <taxon>Spermatophyta</taxon>
        <taxon>Magnoliopsida</taxon>
        <taxon>eudicotyledons</taxon>
        <taxon>Gunneridae</taxon>
        <taxon>Pentapetalae</taxon>
        <taxon>asterids</taxon>
        <taxon>Ericales</taxon>
        <taxon>Theaceae</taxon>
        <taxon>Camellia</taxon>
    </lineage>
</organism>
<sequence>MTISQRLYSSSMAVTSSPSHPPHTTTTTTTTVFTIFVPFLDDDDMRCEGFKFAGFMVWGLVTGRLLQTRAFPLPITAIVVDPTDKKLFSGSVDGTIFLNTLDFGVVEDTSIVLEDEPTLLTGHKKSNDPICRDTGETTAAMEMMVETSLEGEAWATRMGKHLMEMNKHLQTRYDAMSTIAATFQC</sequence>
<keyword evidence="2" id="KW-1185">Reference proteome</keyword>
<dbReference type="Proteomes" id="UP001060215">
    <property type="component" value="Chromosome 15"/>
</dbReference>
<protein>
    <submittedName>
        <fullName evidence="1">Uncharacterized protein</fullName>
    </submittedName>
</protein>